<proteinExistence type="predicted"/>
<dbReference type="Proteomes" id="UP001558713">
    <property type="component" value="Unassembled WGS sequence"/>
</dbReference>
<protein>
    <submittedName>
        <fullName evidence="1">Uncharacterized protein</fullName>
    </submittedName>
</protein>
<evidence type="ECO:0000313" key="2">
    <source>
        <dbReference type="Proteomes" id="UP001558713"/>
    </source>
</evidence>
<gene>
    <name evidence="1" type="ORF">V5N11_029406</name>
</gene>
<evidence type="ECO:0000313" key="1">
    <source>
        <dbReference type="EMBL" id="KAL1223169.1"/>
    </source>
</evidence>
<keyword evidence="2" id="KW-1185">Reference proteome</keyword>
<dbReference type="AlphaFoldDB" id="A0ABD1C111"/>
<dbReference type="EMBL" id="JBANAX010000079">
    <property type="protein sequence ID" value="KAL1223169.1"/>
    <property type="molecule type" value="Genomic_DNA"/>
</dbReference>
<organism evidence="1 2">
    <name type="scientific">Cardamine amara subsp. amara</name>
    <dbReference type="NCBI Taxonomy" id="228776"/>
    <lineage>
        <taxon>Eukaryota</taxon>
        <taxon>Viridiplantae</taxon>
        <taxon>Streptophyta</taxon>
        <taxon>Embryophyta</taxon>
        <taxon>Tracheophyta</taxon>
        <taxon>Spermatophyta</taxon>
        <taxon>Magnoliopsida</taxon>
        <taxon>eudicotyledons</taxon>
        <taxon>Gunneridae</taxon>
        <taxon>Pentapetalae</taxon>
        <taxon>rosids</taxon>
        <taxon>malvids</taxon>
        <taxon>Brassicales</taxon>
        <taxon>Brassicaceae</taxon>
        <taxon>Cardamineae</taxon>
        <taxon>Cardamine</taxon>
    </lineage>
</organism>
<comment type="caution">
    <text evidence="1">The sequence shown here is derived from an EMBL/GenBank/DDBJ whole genome shotgun (WGS) entry which is preliminary data.</text>
</comment>
<accession>A0ABD1C111</accession>
<reference evidence="1 2" key="1">
    <citation type="submission" date="2024-04" db="EMBL/GenBank/DDBJ databases">
        <title>Genome assembly C_amara_ONT_v2.</title>
        <authorList>
            <person name="Yant L."/>
            <person name="Moore C."/>
            <person name="Slenker M."/>
        </authorList>
    </citation>
    <scope>NUCLEOTIDE SEQUENCE [LARGE SCALE GENOMIC DNA]</scope>
    <source>
        <tissue evidence="1">Leaf</tissue>
    </source>
</reference>
<sequence>MHGREQASHVTFVARSSNIGTANEDKSWLVCATCKKTEHTSKTCFQIIGYPPWWNKKTRQGGRGGGRGTGRGRGVIRANIAVVKASGTSAEAERMVTWGSTMINGTL</sequence>
<name>A0ABD1C111_CARAN</name>